<feature type="region of interest" description="Disordered" evidence="1">
    <location>
        <begin position="1"/>
        <end position="43"/>
    </location>
</feature>
<sequence length="68" mass="7047">MAEGSGEDARRFDEVDSTGPNARPRHDTISQTGPGIPDDTGAAVEVGPEEEKRIADSIRNLPGSGKGA</sequence>
<keyword evidence="3" id="KW-1185">Reference proteome</keyword>
<evidence type="ECO:0000313" key="3">
    <source>
        <dbReference type="Proteomes" id="UP000564885"/>
    </source>
</evidence>
<protein>
    <submittedName>
        <fullName evidence="2">Uncharacterized protein</fullName>
    </submittedName>
</protein>
<dbReference type="AlphaFoldDB" id="A0A849I999"/>
<proteinExistence type="predicted"/>
<feature type="region of interest" description="Disordered" evidence="1">
    <location>
        <begin position="49"/>
        <end position="68"/>
    </location>
</feature>
<organism evidence="2 3">
    <name type="scientific">Enterovirga aerilata</name>
    <dbReference type="NCBI Taxonomy" id="2730920"/>
    <lineage>
        <taxon>Bacteria</taxon>
        <taxon>Pseudomonadati</taxon>
        <taxon>Pseudomonadota</taxon>
        <taxon>Alphaproteobacteria</taxon>
        <taxon>Hyphomicrobiales</taxon>
        <taxon>Methylobacteriaceae</taxon>
        <taxon>Enterovirga</taxon>
    </lineage>
</organism>
<name>A0A849I999_9HYPH</name>
<dbReference type="Proteomes" id="UP000564885">
    <property type="component" value="Unassembled WGS sequence"/>
</dbReference>
<gene>
    <name evidence="2" type="ORF">HJG44_16420</name>
</gene>
<accession>A0A849I999</accession>
<dbReference type="RefSeq" id="WP_171219404.1">
    <property type="nucleotide sequence ID" value="NZ_JABEPP010000004.1"/>
</dbReference>
<evidence type="ECO:0000256" key="1">
    <source>
        <dbReference type="SAM" id="MobiDB-lite"/>
    </source>
</evidence>
<evidence type="ECO:0000313" key="2">
    <source>
        <dbReference type="EMBL" id="NNM73968.1"/>
    </source>
</evidence>
<reference evidence="2 3" key="1">
    <citation type="submission" date="2020-04" db="EMBL/GenBank/DDBJ databases">
        <title>Enterovirga sp. isolate from soil.</title>
        <authorList>
            <person name="Chea S."/>
            <person name="Kim D.-U."/>
        </authorList>
    </citation>
    <scope>NUCLEOTIDE SEQUENCE [LARGE SCALE GENOMIC DNA]</scope>
    <source>
        <strain evidence="2 3">DB1703</strain>
    </source>
</reference>
<dbReference type="EMBL" id="JABEPP010000004">
    <property type="protein sequence ID" value="NNM73968.1"/>
    <property type="molecule type" value="Genomic_DNA"/>
</dbReference>
<comment type="caution">
    <text evidence="2">The sequence shown here is derived from an EMBL/GenBank/DDBJ whole genome shotgun (WGS) entry which is preliminary data.</text>
</comment>